<organism evidence="6 7">
    <name type="scientific">Salix udensis</name>
    <dbReference type="NCBI Taxonomy" id="889485"/>
    <lineage>
        <taxon>Eukaryota</taxon>
        <taxon>Viridiplantae</taxon>
        <taxon>Streptophyta</taxon>
        <taxon>Embryophyta</taxon>
        <taxon>Tracheophyta</taxon>
        <taxon>Spermatophyta</taxon>
        <taxon>Magnoliopsida</taxon>
        <taxon>eudicotyledons</taxon>
        <taxon>Gunneridae</taxon>
        <taxon>Pentapetalae</taxon>
        <taxon>rosids</taxon>
        <taxon>fabids</taxon>
        <taxon>Malpighiales</taxon>
        <taxon>Salicaceae</taxon>
        <taxon>Saliceae</taxon>
        <taxon>Salix</taxon>
    </lineage>
</organism>
<dbReference type="GO" id="GO:0005524">
    <property type="term" value="F:ATP binding"/>
    <property type="evidence" value="ECO:0007669"/>
    <property type="project" value="UniProtKB-KW"/>
</dbReference>
<feature type="non-terminal residue" evidence="6">
    <location>
        <position position="161"/>
    </location>
</feature>
<feature type="region of interest" description="Disordered" evidence="5">
    <location>
        <begin position="1"/>
        <end position="30"/>
    </location>
</feature>
<evidence type="ECO:0000256" key="5">
    <source>
        <dbReference type="SAM" id="MobiDB-lite"/>
    </source>
</evidence>
<comment type="caution">
    <text evidence="6">The sequence shown here is derived from an EMBL/GenBank/DDBJ whole genome shotgun (WGS) entry which is preliminary data.</text>
</comment>
<keyword evidence="4" id="KW-0067">ATP-binding</keyword>
<evidence type="ECO:0000313" key="7">
    <source>
        <dbReference type="Proteomes" id="UP001162972"/>
    </source>
</evidence>
<dbReference type="GO" id="GO:0016874">
    <property type="term" value="F:ligase activity"/>
    <property type="evidence" value="ECO:0007669"/>
    <property type="project" value="UniProtKB-KW"/>
</dbReference>
<dbReference type="Proteomes" id="UP001162972">
    <property type="component" value="Chromosome 16"/>
</dbReference>
<proteinExistence type="inferred from homology"/>
<evidence type="ECO:0000256" key="2">
    <source>
        <dbReference type="ARBA" id="ARBA00022598"/>
    </source>
</evidence>
<keyword evidence="2" id="KW-0436">Ligase</keyword>
<reference evidence="6 7" key="1">
    <citation type="journal article" date="2023" name="Int. J. Mol. Sci.">
        <title>De Novo Assembly and Annotation of 11 Diverse Shrub Willow (Salix) Genomes Reveals Novel Gene Organization in Sex-Linked Regions.</title>
        <authorList>
            <person name="Hyden B."/>
            <person name="Feng K."/>
            <person name="Yates T.B."/>
            <person name="Jawdy S."/>
            <person name="Cereghino C."/>
            <person name="Smart L.B."/>
            <person name="Muchero W."/>
        </authorList>
    </citation>
    <scope>NUCLEOTIDE SEQUENCE [LARGE SCALE GENOMIC DNA]</scope>
    <source>
        <tissue evidence="6">Shoot tip</tissue>
    </source>
</reference>
<evidence type="ECO:0008006" key="8">
    <source>
        <dbReference type="Google" id="ProtNLM"/>
    </source>
</evidence>
<sequence length="161" mass="17882">MSAAKSLPRWRYSREVHPPPASRSRRSSVSDSTWRMATVLPRAAGPALGVKDTDTMASVPRDGETTGEIVTRGSGIMKGYFKDPEATSNAFEEWMVCSSEILVSFIPMATRKSRTSQKDVIIYGGENIATWNWSHVLYGTSKSPGKHLWWPCHILNGEKLP</sequence>
<protein>
    <recommendedName>
        <fullName evidence="8">AMP-dependent synthetase/ligase domain-containing protein</fullName>
    </recommendedName>
</protein>
<dbReference type="PANTHER" id="PTHR43859">
    <property type="entry name" value="ACYL-ACTIVATING ENZYME"/>
    <property type="match status" value="1"/>
</dbReference>
<evidence type="ECO:0000256" key="3">
    <source>
        <dbReference type="ARBA" id="ARBA00022741"/>
    </source>
</evidence>
<keyword evidence="3" id="KW-0547">Nucleotide-binding</keyword>
<evidence type="ECO:0000313" key="6">
    <source>
        <dbReference type="EMBL" id="KAJ6423651.1"/>
    </source>
</evidence>
<dbReference type="PANTHER" id="PTHR43859:SF2">
    <property type="entry name" value="BUTYRATE--COA LIGASE AAE11, PEROXISOMAL"/>
    <property type="match status" value="1"/>
</dbReference>
<comment type="similarity">
    <text evidence="1">Belongs to the ATP-dependent AMP-binding enzyme family.</text>
</comment>
<dbReference type="Gene3D" id="2.30.38.10">
    <property type="entry name" value="Luciferase, Domain 3"/>
    <property type="match status" value="1"/>
</dbReference>
<name>A0AAD6KHK1_9ROSI</name>
<dbReference type="SUPFAM" id="SSF56801">
    <property type="entry name" value="Acetyl-CoA synthetase-like"/>
    <property type="match status" value="1"/>
</dbReference>
<gene>
    <name evidence="6" type="ORF">OIU84_024595</name>
</gene>
<dbReference type="AlphaFoldDB" id="A0AAD6KHK1"/>
<evidence type="ECO:0000256" key="4">
    <source>
        <dbReference type="ARBA" id="ARBA00022840"/>
    </source>
</evidence>
<keyword evidence="7" id="KW-1185">Reference proteome</keyword>
<dbReference type="EMBL" id="JAPFFJ010000006">
    <property type="protein sequence ID" value="KAJ6423651.1"/>
    <property type="molecule type" value="Genomic_DNA"/>
</dbReference>
<accession>A0AAD6KHK1</accession>
<evidence type="ECO:0000256" key="1">
    <source>
        <dbReference type="ARBA" id="ARBA00006432"/>
    </source>
</evidence>